<dbReference type="KEGG" id="psty:BFS30_02945"/>
<dbReference type="EMBL" id="CP017141">
    <property type="protein sequence ID" value="AOM80606.1"/>
    <property type="molecule type" value="Genomic_DNA"/>
</dbReference>
<dbReference type="AlphaFoldDB" id="A0A1D7QPJ5"/>
<dbReference type="Proteomes" id="UP000094313">
    <property type="component" value="Chromosome"/>
</dbReference>
<dbReference type="SUPFAM" id="SSF55797">
    <property type="entry name" value="PR-1-like"/>
    <property type="match status" value="1"/>
</dbReference>
<evidence type="ECO:0000313" key="3">
    <source>
        <dbReference type="Proteomes" id="UP000094313"/>
    </source>
</evidence>
<dbReference type="Pfam" id="PF00188">
    <property type="entry name" value="CAP"/>
    <property type="match status" value="1"/>
</dbReference>
<protein>
    <recommendedName>
        <fullName evidence="1">SCP domain-containing protein</fullName>
    </recommendedName>
</protein>
<dbReference type="PANTHER" id="PTHR31157:SF1">
    <property type="entry name" value="SCP DOMAIN-CONTAINING PROTEIN"/>
    <property type="match status" value="1"/>
</dbReference>
<dbReference type="PANTHER" id="PTHR31157">
    <property type="entry name" value="SCP DOMAIN-CONTAINING PROTEIN"/>
    <property type="match status" value="1"/>
</dbReference>
<keyword evidence="3" id="KW-1185">Reference proteome</keyword>
<dbReference type="RefSeq" id="WP_069382263.1">
    <property type="nucleotide sequence ID" value="NZ_CP017141.1"/>
</dbReference>
<evidence type="ECO:0000259" key="1">
    <source>
        <dbReference type="Pfam" id="PF00188"/>
    </source>
</evidence>
<accession>A0A1D7QPJ5</accession>
<name>A0A1D7QPJ5_9SPHI</name>
<dbReference type="InterPro" id="IPR014044">
    <property type="entry name" value="CAP_dom"/>
</dbReference>
<reference evidence="2 3" key="1">
    <citation type="submission" date="2016-08" db="EMBL/GenBank/DDBJ databases">
        <authorList>
            <person name="Seilhamer J.J."/>
        </authorList>
    </citation>
    <scope>NUCLEOTIDE SEQUENCE [LARGE SCALE GENOMIC DNA]</scope>
    <source>
        <strain evidence="2 3">DX4</strain>
    </source>
</reference>
<proteinExistence type="predicted"/>
<dbReference type="Gene3D" id="3.40.33.10">
    <property type="entry name" value="CAP"/>
    <property type="match status" value="1"/>
</dbReference>
<dbReference type="InterPro" id="IPR035940">
    <property type="entry name" value="CAP_sf"/>
</dbReference>
<feature type="domain" description="SCP" evidence="1">
    <location>
        <begin position="49"/>
        <end position="164"/>
    </location>
</feature>
<sequence>MKKLLFIPLLILVCFLSDCKKSNDLSEEIDHSNPGKDKVGTNLNNALMLQAVNTVRAAGCNCDGEKMPPVPALTWNDQLALAAKLHTEDMVKNNFFDHVNKDGQSPGDRIKAAGYNFRFYAENLAIISTDEKGVVAYWLSSKGHCKNIMNASAKEIGVARVNNSWTMKLAARL</sequence>
<dbReference type="CDD" id="cd05379">
    <property type="entry name" value="CAP_bacterial"/>
    <property type="match status" value="1"/>
</dbReference>
<gene>
    <name evidence="2" type="ORF">BFS30_02945</name>
</gene>
<evidence type="ECO:0000313" key="2">
    <source>
        <dbReference type="EMBL" id="AOM80606.1"/>
    </source>
</evidence>
<organism evidence="2 3">
    <name type="scientific">Pedobacter steynii</name>
    <dbReference type="NCBI Taxonomy" id="430522"/>
    <lineage>
        <taxon>Bacteria</taxon>
        <taxon>Pseudomonadati</taxon>
        <taxon>Bacteroidota</taxon>
        <taxon>Sphingobacteriia</taxon>
        <taxon>Sphingobacteriales</taxon>
        <taxon>Sphingobacteriaceae</taxon>
        <taxon>Pedobacter</taxon>
    </lineage>
</organism>